<accession>A0A1A8XM09</accession>
<name>A0A1A8XM09_9PROT</name>
<gene>
    <name evidence="1" type="ORF">ACCAA_20076</name>
</gene>
<organism evidence="1 2">
    <name type="scientific">Candidatus Accumulibacter aalborgensis</name>
    <dbReference type="NCBI Taxonomy" id="1860102"/>
    <lineage>
        <taxon>Bacteria</taxon>
        <taxon>Pseudomonadati</taxon>
        <taxon>Pseudomonadota</taxon>
        <taxon>Betaproteobacteria</taxon>
        <taxon>Candidatus Accumulibacter</taxon>
    </lineage>
</organism>
<protein>
    <submittedName>
        <fullName evidence="1">Uncharacterized protein</fullName>
    </submittedName>
</protein>
<reference evidence="1 2" key="1">
    <citation type="submission" date="2016-06" db="EMBL/GenBank/DDBJ databases">
        <authorList>
            <person name="Kjaerup R.B."/>
            <person name="Dalgaard T.S."/>
            <person name="Juul-Madsen H.R."/>
        </authorList>
    </citation>
    <scope>NUCLEOTIDE SEQUENCE [LARGE SCALE GENOMIC DNA]</scope>
    <source>
        <strain evidence="1">3</strain>
    </source>
</reference>
<dbReference type="AlphaFoldDB" id="A0A1A8XM09"/>
<dbReference type="Gene3D" id="3.30.420.40">
    <property type="match status" value="1"/>
</dbReference>
<proteinExistence type="predicted"/>
<dbReference type="Proteomes" id="UP000199169">
    <property type="component" value="Unassembled WGS sequence"/>
</dbReference>
<evidence type="ECO:0000313" key="2">
    <source>
        <dbReference type="Proteomes" id="UP000199169"/>
    </source>
</evidence>
<dbReference type="STRING" id="1860102.ACCAA_20076"/>
<sequence>MSNATRSSAILVADIGGTFARFGLAQGGRLFTNVLTLARSSAGDLPGLCAHDQC</sequence>
<dbReference type="RefSeq" id="WP_186406274.1">
    <property type="nucleotide sequence ID" value="NZ_FLQX01000094.1"/>
</dbReference>
<dbReference type="EMBL" id="FLQX01000094">
    <property type="protein sequence ID" value="SBT04978.1"/>
    <property type="molecule type" value="Genomic_DNA"/>
</dbReference>
<evidence type="ECO:0000313" key="1">
    <source>
        <dbReference type="EMBL" id="SBT04978.1"/>
    </source>
</evidence>
<keyword evidence="2" id="KW-1185">Reference proteome</keyword>